<keyword evidence="5" id="KW-0926">Vacuole</keyword>
<evidence type="ECO:0000259" key="20">
    <source>
        <dbReference type="Pfam" id="PF22251"/>
    </source>
</evidence>
<dbReference type="Gene3D" id="3.40.630.10">
    <property type="entry name" value="Zn peptidases"/>
    <property type="match status" value="1"/>
</dbReference>
<feature type="transmembrane region" description="Helical" evidence="17">
    <location>
        <begin position="547"/>
        <end position="566"/>
    </location>
</feature>
<accession>A0A6J3MIK5</accession>
<proteinExistence type="inferred from homology"/>
<dbReference type="SUPFAM" id="SSF53187">
    <property type="entry name" value="Zn-dependent exopeptidases"/>
    <property type="match status" value="1"/>
</dbReference>
<feature type="region of interest" description="Disordered" evidence="16">
    <location>
        <begin position="630"/>
        <end position="653"/>
    </location>
</feature>
<dbReference type="InterPro" id="IPR045175">
    <property type="entry name" value="M28_fam"/>
</dbReference>
<dbReference type="GO" id="GO:0006508">
    <property type="term" value="P:proteolysis"/>
    <property type="evidence" value="ECO:0007669"/>
    <property type="project" value="UniProtKB-KW"/>
</dbReference>
<dbReference type="Pfam" id="PF04389">
    <property type="entry name" value="Peptidase_M28"/>
    <property type="match status" value="1"/>
</dbReference>
<dbReference type="EC" id="3.4.-.-" evidence="15"/>
<evidence type="ECO:0000259" key="19">
    <source>
        <dbReference type="Pfam" id="PF22250"/>
    </source>
</evidence>
<dbReference type="Pfam" id="PF22250">
    <property type="entry name" value="PFF1_C"/>
    <property type="match status" value="1"/>
</dbReference>
<reference evidence="22" key="1">
    <citation type="submission" date="2020-01" db="EMBL/GenBank/DDBJ databases">
        <authorList>
            <consortium name="DOE Joint Genome Institute"/>
            <person name="Haridas S."/>
            <person name="Albert R."/>
            <person name="Binder M."/>
            <person name="Bloem J."/>
            <person name="Labutti K."/>
            <person name="Salamov A."/>
            <person name="Andreopoulos B."/>
            <person name="Baker S.E."/>
            <person name="Barry K."/>
            <person name="Bills G."/>
            <person name="Bluhm B.H."/>
            <person name="Cannon C."/>
            <person name="Castanera R."/>
            <person name="Culley D.E."/>
            <person name="Daum C."/>
            <person name="Ezra D."/>
            <person name="Gonzalez J.B."/>
            <person name="Henrissat B."/>
            <person name="Kuo A."/>
            <person name="Liang C."/>
            <person name="Lipzen A."/>
            <person name="Lutzoni F."/>
            <person name="Magnuson J."/>
            <person name="Mondo S."/>
            <person name="Nolan M."/>
            <person name="Ohm R."/>
            <person name="Pangilinan J."/>
            <person name="Park H.-J."/>
            <person name="Ramirez L."/>
            <person name="Alfaro M."/>
            <person name="Sun H."/>
            <person name="Tritt A."/>
            <person name="Yoshinaga Y."/>
            <person name="Zwiers L.-H."/>
            <person name="Turgeon B.G."/>
            <person name="Goodwin S.B."/>
            <person name="Spatafora J.W."/>
            <person name="Crous P.W."/>
            <person name="Grigoriev I.V."/>
        </authorList>
    </citation>
    <scope>NUCLEOTIDE SEQUENCE</scope>
    <source>
        <strain evidence="22">CBS 342.82</strain>
    </source>
</reference>
<reference evidence="22" key="3">
    <citation type="submission" date="2025-08" db="UniProtKB">
        <authorList>
            <consortium name="RefSeq"/>
        </authorList>
    </citation>
    <scope>IDENTIFICATION</scope>
    <source>
        <strain evidence="22">CBS 342.82</strain>
    </source>
</reference>
<comment type="cofactor">
    <cofactor evidence="1">
        <name>Zn(2+)</name>
        <dbReference type="ChEBI" id="CHEBI:29105"/>
    </cofactor>
</comment>
<comment type="subcellular location">
    <subcellularLocation>
        <location evidence="3">Vacuole membrane</location>
        <topology evidence="3">Multi-pass membrane protein</topology>
    </subcellularLocation>
</comment>
<evidence type="ECO:0000256" key="1">
    <source>
        <dbReference type="ARBA" id="ARBA00001947"/>
    </source>
</evidence>
<evidence type="ECO:0000256" key="15">
    <source>
        <dbReference type="RuleBase" id="RU361240"/>
    </source>
</evidence>
<dbReference type="FunFam" id="3.40.630.10:FF:000057">
    <property type="entry name" value="Vacuolar membrane protease"/>
    <property type="match status" value="1"/>
</dbReference>
<comment type="similarity">
    <text evidence="4 15">Belongs to the peptidase M28 family.</text>
</comment>
<keyword evidence="8 15" id="KW-0479">Metal-binding</keyword>
<feature type="domain" description="Vacuolar membrane protease C-terminal" evidence="19">
    <location>
        <begin position="770"/>
        <end position="978"/>
    </location>
</feature>
<reference evidence="22" key="2">
    <citation type="submission" date="2020-04" db="EMBL/GenBank/DDBJ databases">
        <authorList>
            <consortium name="NCBI Genome Project"/>
        </authorList>
    </citation>
    <scope>NUCLEOTIDE SEQUENCE</scope>
    <source>
        <strain evidence="22">CBS 342.82</strain>
    </source>
</reference>
<dbReference type="Proteomes" id="UP000504637">
    <property type="component" value="Unplaced"/>
</dbReference>
<feature type="domain" description="Vacuolar membrane protease transmembrane" evidence="20">
    <location>
        <begin position="453"/>
        <end position="743"/>
    </location>
</feature>
<evidence type="ECO:0000256" key="10">
    <source>
        <dbReference type="ARBA" id="ARBA00022833"/>
    </source>
</evidence>
<evidence type="ECO:0000256" key="3">
    <source>
        <dbReference type="ARBA" id="ARBA00004128"/>
    </source>
</evidence>
<evidence type="ECO:0000313" key="21">
    <source>
        <dbReference type="Proteomes" id="UP000504637"/>
    </source>
</evidence>
<evidence type="ECO:0000256" key="14">
    <source>
        <dbReference type="ARBA" id="ARBA00023180"/>
    </source>
</evidence>
<gene>
    <name evidence="22" type="ORF">K489DRAFT_375901</name>
</gene>
<evidence type="ECO:0000256" key="2">
    <source>
        <dbReference type="ARBA" id="ARBA00003273"/>
    </source>
</evidence>
<dbReference type="CDD" id="cd03875">
    <property type="entry name" value="M28_Fxna_like"/>
    <property type="match status" value="1"/>
</dbReference>
<feature type="transmembrane region" description="Helical" evidence="17">
    <location>
        <begin position="518"/>
        <end position="535"/>
    </location>
</feature>
<dbReference type="GO" id="GO:0005774">
    <property type="term" value="C:vacuolar membrane"/>
    <property type="evidence" value="ECO:0007669"/>
    <property type="project" value="UniProtKB-SubCell"/>
</dbReference>
<evidence type="ECO:0000256" key="13">
    <source>
        <dbReference type="ARBA" id="ARBA00023136"/>
    </source>
</evidence>
<dbReference type="GeneID" id="54361589"/>
<keyword evidence="6 15" id="KW-0645">Protease</keyword>
<organism evidence="22">
    <name type="scientific">Dissoconium aciculare CBS 342.82</name>
    <dbReference type="NCBI Taxonomy" id="1314786"/>
    <lineage>
        <taxon>Eukaryota</taxon>
        <taxon>Fungi</taxon>
        <taxon>Dikarya</taxon>
        <taxon>Ascomycota</taxon>
        <taxon>Pezizomycotina</taxon>
        <taxon>Dothideomycetes</taxon>
        <taxon>Dothideomycetidae</taxon>
        <taxon>Mycosphaerellales</taxon>
        <taxon>Dissoconiaceae</taxon>
        <taxon>Dissoconium</taxon>
    </lineage>
</organism>
<feature type="transmembrane region" description="Helical" evidence="17">
    <location>
        <begin position="486"/>
        <end position="506"/>
    </location>
</feature>
<keyword evidence="9 15" id="KW-0378">Hydrolase</keyword>
<evidence type="ECO:0000256" key="4">
    <source>
        <dbReference type="ARBA" id="ARBA00010918"/>
    </source>
</evidence>
<dbReference type="Pfam" id="PF22251">
    <property type="entry name" value="PFF1_TM"/>
    <property type="match status" value="1"/>
</dbReference>
<evidence type="ECO:0000259" key="18">
    <source>
        <dbReference type="Pfam" id="PF04389"/>
    </source>
</evidence>
<keyword evidence="10 15" id="KW-0862">Zinc</keyword>
<dbReference type="GO" id="GO:0008235">
    <property type="term" value="F:metalloexopeptidase activity"/>
    <property type="evidence" value="ECO:0007669"/>
    <property type="project" value="InterPro"/>
</dbReference>
<keyword evidence="13 17" id="KW-0472">Membrane</keyword>
<feature type="domain" description="Peptidase M28" evidence="18">
    <location>
        <begin position="170"/>
        <end position="350"/>
    </location>
</feature>
<dbReference type="AlphaFoldDB" id="A0A6J3MIK5"/>
<evidence type="ECO:0000256" key="8">
    <source>
        <dbReference type="ARBA" id="ARBA00022723"/>
    </source>
</evidence>
<dbReference type="InterPro" id="IPR053975">
    <property type="entry name" value="PFF1_C"/>
</dbReference>
<evidence type="ECO:0000256" key="11">
    <source>
        <dbReference type="ARBA" id="ARBA00022989"/>
    </source>
</evidence>
<feature type="transmembrane region" description="Helical" evidence="17">
    <location>
        <begin position="12"/>
        <end position="35"/>
    </location>
</feature>
<dbReference type="PANTHER" id="PTHR12147">
    <property type="entry name" value="METALLOPEPTIDASE M28 FAMILY MEMBER"/>
    <property type="match status" value="1"/>
</dbReference>
<feature type="transmembrane region" description="Helical" evidence="17">
    <location>
        <begin position="678"/>
        <end position="701"/>
    </location>
</feature>
<feature type="transmembrane region" description="Helical" evidence="17">
    <location>
        <begin position="713"/>
        <end position="733"/>
    </location>
</feature>
<name>A0A6J3MIK5_9PEZI</name>
<evidence type="ECO:0000256" key="17">
    <source>
        <dbReference type="SAM" id="Phobius"/>
    </source>
</evidence>
<dbReference type="PANTHER" id="PTHR12147:SF58">
    <property type="entry name" value="VACUOLAR MEMBRANE PROTEASE"/>
    <property type="match status" value="1"/>
</dbReference>
<dbReference type="OrthoDB" id="76293at2759"/>
<dbReference type="InterPro" id="IPR007484">
    <property type="entry name" value="Peptidase_M28"/>
</dbReference>
<feature type="transmembrane region" description="Helical" evidence="17">
    <location>
        <begin position="452"/>
        <end position="474"/>
    </location>
</feature>
<dbReference type="InterPro" id="IPR053976">
    <property type="entry name" value="PFF1_TM"/>
</dbReference>
<dbReference type="GO" id="GO:0046872">
    <property type="term" value="F:metal ion binding"/>
    <property type="evidence" value="ECO:0007669"/>
    <property type="project" value="UniProtKB-KW"/>
</dbReference>
<dbReference type="InterPro" id="IPR048024">
    <property type="entry name" value="Fxna-like_M28_dom"/>
</dbReference>
<sequence length="985" mass="109322">MATRSNSWNPIAFLPAQVSLIGGSIYAVLITALLFTHLTIPSVPSSVSISSVNITEAWHDLGVIATGYHPWGSRRNDAVREYLLERVGQILERNGADYKTVFASDKNRLTSGISSPKLVTVFANDTSNFTSRDDWSFRPLTLYGESANIIVYIRGKDDEKDDWWNTTTKYRGSSGVLVNAHFDSVPSAVGATDDGVGVVTILQLISHYTSKGNRPKRGIIALLNNGEENGLYGARNYMQHPIAQLPHTFLNLEGAGAGGRATLFRSTDAEVTRAYSKSPYPFGSVISGDGFKRNFIRSGTDYTIFTQDLGMRGLDVAFFAPRARYHTDEDDARDTSRNSLWHMLSASLATMDELTSYAGDEFEGTTDRSGKFKLSTGSDAIWFDLFGRAFAVMRMATLFGLSVALLTAGPVVFIFLHVLIQRSGKWYPFSTRKYLRSSDDDESAQLHGVRGFFRFPIAVVVASAAVVGLAYLLTKLNPYILYGHQYTVWAMMLSIWFFVAWFILAGASNVRPTALQRMYALIWLYILSWIGLVFATVGENNLHLGSGYFLVIYNASVWTALFISYLELFALPKKSKYVEHVLGAQSDAVSTRPGSISSRRILSSSDDGRHDVIDGDDITETTSLLRGRTANSNKTFPSFSRRRRADRDEVPDDTEDPYLNRAYMNEQAWSSSLPQWTWIIQFLILAPINVILVGQIGLLLTSALSQTSADGNGVLVVYLFLAALTVLLLLPLTPFLHRFSFHIPLALLLVFAGCLTFSLVSFPFSREARMKFYFIQQVNLDEGSNNVTIRGLNGYIQDVIAELPSSSDQALSCHAWDPKTSSNINICNFEGILPQLVPHNYSTITTSKSELKSWLKYNISHKDNHATITLQGLNTKICQLVFNNAVSEVRIEGSGSDPRMRPVADGGSSQVHLFSRTWDKTFKVDVAWPDAPAKGQRGRVVCSWSDGNTPGVIPAFDEIRKFQPVWSIVTKASHGLVEGYKEFEI</sequence>
<keyword evidence="12" id="KW-0482">Metalloprotease</keyword>
<evidence type="ECO:0000256" key="5">
    <source>
        <dbReference type="ARBA" id="ARBA00022554"/>
    </source>
</evidence>
<feature type="transmembrane region" description="Helical" evidence="17">
    <location>
        <begin position="398"/>
        <end position="420"/>
    </location>
</feature>
<protein>
    <recommendedName>
        <fullName evidence="15">Peptide hydrolase</fullName>
        <ecNumber evidence="15">3.4.-.-</ecNumber>
    </recommendedName>
</protein>
<comment type="function">
    <text evidence="2">May be involved in vacuolar sorting and osmoregulation.</text>
</comment>
<keyword evidence="7 17" id="KW-0812">Transmembrane</keyword>
<feature type="transmembrane region" description="Helical" evidence="17">
    <location>
        <begin position="739"/>
        <end position="762"/>
    </location>
</feature>
<evidence type="ECO:0000256" key="6">
    <source>
        <dbReference type="ARBA" id="ARBA00022670"/>
    </source>
</evidence>
<evidence type="ECO:0000256" key="7">
    <source>
        <dbReference type="ARBA" id="ARBA00022692"/>
    </source>
</evidence>
<evidence type="ECO:0000256" key="9">
    <source>
        <dbReference type="ARBA" id="ARBA00022801"/>
    </source>
</evidence>
<keyword evidence="14" id="KW-0325">Glycoprotein</keyword>
<evidence type="ECO:0000313" key="22">
    <source>
        <dbReference type="RefSeq" id="XP_033464792.1"/>
    </source>
</evidence>
<keyword evidence="11 17" id="KW-1133">Transmembrane helix</keyword>
<evidence type="ECO:0000256" key="12">
    <source>
        <dbReference type="ARBA" id="ARBA00023049"/>
    </source>
</evidence>
<evidence type="ECO:0000256" key="16">
    <source>
        <dbReference type="SAM" id="MobiDB-lite"/>
    </source>
</evidence>
<keyword evidence="21" id="KW-1185">Reference proteome</keyword>
<dbReference type="RefSeq" id="XP_033464792.1">
    <property type="nucleotide sequence ID" value="XM_033603789.1"/>
</dbReference>